<protein>
    <submittedName>
        <fullName evidence="2">Uncharacterized protein</fullName>
    </submittedName>
</protein>
<keyword evidence="3" id="KW-1185">Reference proteome</keyword>
<name>A0AAD7W801_9TELE</name>
<evidence type="ECO:0000313" key="3">
    <source>
        <dbReference type="Proteomes" id="UP001221898"/>
    </source>
</evidence>
<organism evidence="2 3">
    <name type="scientific">Aldrovandia affinis</name>
    <dbReference type="NCBI Taxonomy" id="143900"/>
    <lineage>
        <taxon>Eukaryota</taxon>
        <taxon>Metazoa</taxon>
        <taxon>Chordata</taxon>
        <taxon>Craniata</taxon>
        <taxon>Vertebrata</taxon>
        <taxon>Euteleostomi</taxon>
        <taxon>Actinopterygii</taxon>
        <taxon>Neopterygii</taxon>
        <taxon>Teleostei</taxon>
        <taxon>Notacanthiformes</taxon>
        <taxon>Halosauridae</taxon>
        <taxon>Aldrovandia</taxon>
    </lineage>
</organism>
<sequence>MQSQNAVGVAGVNTERKSIHAHLGHCTTVPQLKRVDEQVTSYSRRHRQKTARAGEDRSQVITDDGNRAPGGDLHGLNEGQRKTNDGAEARARRKRSAYAHPRAASPSQQSNYEPLSRVYQFAAKQNK</sequence>
<dbReference type="EMBL" id="JAINUG010000232">
    <property type="protein sequence ID" value="KAJ8386219.1"/>
    <property type="molecule type" value="Genomic_DNA"/>
</dbReference>
<dbReference type="Proteomes" id="UP001221898">
    <property type="component" value="Unassembled WGS sequence"/>
</dbReference>
<evidence type="ECO:0000256" key="1">
    <source>
        <dbReference type="SAM" id="MobiDB-lite"/>
    </source>
</evidence>
<feature type="region of interest" description="Disordered" evidence="1">
    <location>
        <begin position="29"/>
        <end position="116"/>
    </location>
</feature>
<reference evidence="2" key="1">
    <citation type="journal article" date="2023" name="Science">
        <title>Genome structures resolve the early diversification of teleost fishes.</title>
        <authorList>
            <person name="Parey E."/>
            <person name="Louis A."/>
            <person name="Montfort J."/>
            <person name="Bouchez O."/>
            <person name="Roques C."/>
            <person name="Iampietro C."/>
            <person name="Lluch J."/>
            <person name="Castinel A."/>
            <person name="Donnadieu C."/>
            <person name="Desvignes T."/>
            <person name="Floi Bucao C."/>
            <person name="Jouanno E."/>
            <person name="Wen M."/>
            <person name="Mejri S."/>
            <person name="Dirks R."/>
            <person name="Jansen H."/>
            <person name="Henkel C."/>
            <person name="Chen W.J."/>
            <person name="Zahm M."/>
            <person name="Cabau C."/>
            <person name="Klopp C."/>
            <person name="Thompson A.W."/>
            <person name="Robinson-Rechavi M."/>
            <person name="Braasch I."/>
            <person name="Lecointre G."/>
            <person name="Bobe J."/>
            <person name="Postlethwait J.H."/>
            <person name="Berthelot C."/>
            <person name="Roest Crollius H."/>
            <person name="Guiguen Y."/>
        </authorList>
    </citation>
    <scope>NUCLEOTIDE SEQUENCE</scope>
    <source>
        <strain evidence="2">NC1722</strain>
    </source>
</reference>
<accession>A0AAD7W801</accession>
<comment type="caution">
    <text evidence="2">The sequence shown here is derived from an EMBL/GenBank/DDBJ whole genome shotgun (WGS) entry which is preliminary data.</text>
</comment>
<proteinExistence type="predicted"/>
<evidence type="ECO:0000313" key="2">
    <source>
        <dbReference type="EMBL" id="KAJ8386219.1"/>
    </source>
</evidence>
<gene>
    <name evidence="2" type="ORF">AAFF_G00175390</name>
</gene>
<dbReference type="AlphaFoldDB" id="A0AAD7W801"/>
<feature type="compositionally biased region" description="Basic and acidic residues" evidence="1">
    <location>
        <begin position="79"/>
        <end position="90"/>
    </location>
</feature>